<feature type="transmembrane region" description="Helical" evidence="2">
    <location>
        <begin position="365"/>
        <end position="385"/>
    </location>
</feature>
<feature type="region of interest" description="Disordered" evidence="1">
    <location>
        <begin position="1"/>
        <end position="22"/>
    </location>
</feature>
<gene>
    <name evidence="3" type="ORF">DFR41_101177</name>
</gene>
<name>A0A370FNF9_9BURK</name>
<sequence length="683" mass="74003">MKSAGAGRRESGMRDQEEHRQGGRRPNFLRLGVAGLGIAVVIAIFAAGVAWNMGLPGLYMDAVNPDYLVVRMLADAPWRLPAWVLPGNLLGDRWPVLTSLYHGTLHAWTLLPLYAAFGSSLELLRASHALWGVAILLGLWTCLRRNGGGPWISIAVPLLLAIDPAFIFAFRTQLYITLAPMLFTLLAMQSAQREKDARTRGQHFSAALLTGLFSGLAIYGYFVYAFFLPGMIAWLGLQYFANRAPDRGAGVPCIAAGLALGLALGALGYLVGYGLILHEEGGWAGLLAYLHARSAELKAFQASYSFFEVTSFFIRVLRDVVSGQWQAQLMLGEHVPFFGQYLKPALMFAVTGIGSMMLTWRGKGSMWLCGVWLLMLSFGLGALCFGERLSGHHFAPFIVLAYMAAAFTVVGISELAPRAAPWFAGLALLSAGISLAGQTAIQQRLVATGGRLLYSEAIMQFSNDAARLHSNALYVLPDWGLFMPLQLLTGGRVDHVLSIDDSAQQALCSGRDLVVALIGADAPQRLEEQQRRFGWKEVRVQQYLDREKNLVISAGLVTPADARDRCAALAEARAEVAKANALAEKRGVRVVPPLVGSCRAQAVTLTWDFLDLPAGANVEVKVKQQDAAAFQLFKVGSAADGAETGPWVKVGTQFWFADPRSGDVLATMTMLPDERDCQAAGTR</sequence>
<accession>A0A370FNF9</accession>
<organism evidence="3 4">
    <name type="scientific">Pseudacidovorax intermedius</name>
    <dbReference type="NCBI Taxonomy" id="433924"/>
    <lineage>
        <taxon>Bacteria</taxon>
        <taxon>Pseudomonadati</taxon>
        <taxon>Pseudomonadota</taxon>
        <taxon>Betaproteobacteria</taxon>
        <taxon>Burkholderiales</taxon>
        <taxon>Comamonadaceae</taxon>
        <taxon>Pseudacidovorax</taxon>
    </lineage>
</organism>
<protein>
    <recommendedName>
        <fullName evidence="5">4-amino-4-deoxy-L-arabinose transferase-like glycosyltransferase</fullName>
    </recommendedName>
</protein>
<feature type="transmembrane region" description="Helical" evidence="2">
    <location>
        <begin position="123"/>
        <end position="143"/>
    </location>
</feature>
<reference evidence="3 4" key="1">
    <citation type="submission" date="2018-07" db="EMBL/GenBank/DDBJ databases">
        <title>Genomic Encyclopedia of Type Strains, Phase IV (KMG-IV): sequencing the most valuable type-strain genomes for metagenomic binning, comparative biology and taxonomic classification.</title>
        <authorList>
            <person name="Goeker M."/>
        </authorList>
    </citation>
    <scope>NUCLEOTIDE SEQUENCE [LARGE SCALE GENOMIC DNA]</scope>
    <source>
        <strain evidence="3 4">DSM 21352</strain>
    </source>
</reference>
<comment type="caution">
    <text evidence="3">The sequence shown here is derived from an EMBL/GenBank/DDBJ whole genome shotgun (WGS) entry which is preliminary data.</text>
</comment>
<keyword evidence="2" id="KW-1133">Transmembrane helix</keyword>
<feature type="transmembrane region" description="Helical" evidence="2">
    <location>
        <begin position="28"/>
        <end position="51"/>
    </location>
</feature>
<evidence type="ECO:0000313" key="4">
    <source>
        <dbReference type="Proteomes" id="UP000255265"/>
    </source>
</evidence>
<dbReference type="EMBL" id="QQAV01000001">
    <property type="protein sequence ID" value="RDI28424.1"/>
    <property type="molecule type" value="Genomic_DNA"/>
</dbReference>
<feature type="compositionally biased region" description="Basic and acidic residues" evidence="1">
    <location>
        <begin position="7"/>
        <end position="21"/>
    </location>
</feature>
<evidence type="ECO:0000256" key="1">
    <source>
        <dbReference type="SAM" id="MobiDB-lite"/>
    </source>
</evidence>
<evidence type="ECO:0008006" key="5">
    <source>
        <dbReference type="Google" id="ProtNLM"/>
    </source>
</evidence>
<keyword evidence="4" id="KW-1185">Reference proteome</keyword>
<dbReference type="AlphaFoldDB" id="A0A370FNF9"/>
<keyword evidence="2" id="KW-0812">Transmembrane</keyword>
<feature type="transmembrane region" description="Helical" evidence="2">
    <location>
        <begin position="204"/>
        <end position="237"/>
    </location>
</feature>
<dbReference type="Proteomes" id="UP000255265">
    <property type="component" value="Unassembled WGS sequence"/>
</dbReference>
<feature type="transmembrane region" description="Helical" evidence="2">
    <location>
        <begin position="249"/>
        <end position="271"/>
    </location>
</feature>
<feature type="transmembrane region" description="Helical" evidence="2">
    <location>
        <begin position="422"/>
        <end position="441"/>
    </location>
</feature>
<feature type="transmembrane region" description="Helical" evidence="2">
    <location>
        <begin position="150"/>
        <end position="168"/>
    </location>
</feature>
<evidence type="ECO:0000313" key="3">
    <source>
        <dbReference type="EMBL" id="RDI28424.1"/>
    </source>
</evidence>
<evidence type="ECO:0000256" key="2">
    <source>
        <dbReference type="SAM" id="Phobius"/>
    </source>
</evidence>
<feature type="transmembrane region" description="Helical" evidence="2">
    <location>
        <begin position="174"/>
        <end position="192"/>
    </location>
</feature>
<keyword evidence="2" id="KW-0472">Membrane</keyword>
<proteinExistence type="predicted"/>
<feature type="transmembrane region" description="Helical" evidence="2">
    <location>
        <begin position="397"/>
        <end position="416"/>
    </location>
</feature>